<dbReference type="AlphaFoldDB" id="A0A4Z2E8R9"/>
<proteinExistence type="predicted"/>
<dbReference type="Proteomes" id="UP000314294">
    <property type="component" value="Unassembled WGS sequence"/>
</dbReference>
<comment type="caution">
    <text evidence="1">The sequence shown here is derived from an EMBL/GenBank/DDBJ whole genome shotgun (WGS) entry which is preliminary data.</text>
</comment>
<evidence type="ECO:0000313" key="1">
    <source>
        <dbReference type="EMBL" id="TNN25073.1"/>
    </source>
</evidence>
<gene>
    <name evidence="1" type="ORF">EYF80_064800</name>
</gene>
<evidence type="ECO:0000313" key="2">
    <source>
        <dbReference type="Proteomes" id="UP000314294"/>
    </source>
</evidence>
<protein>
    <submittedName>
        <fullName evidence="1">Uncharacterized protein</fullName>
    </submittedName>
</protein>
<sequence length="218" mass="24303">MTCCVGPAGEEVKELLTWFTVSGEEVKELLTWFTVRTPNVRFKALGFLDSSGFTVYLEQTRGSAPCGVPQRSRHEAPPPAVCLSAPDTRLRPLPCASSWDNGLNFPSFILKSHVGMLVFEFRMSVMSSVTRGARRLLRADPALLHNFLSLPSLCPARSSAPQLTCQHNRKFASKQVKGQRKEQKKLKVKVDKQEVEIRQRMTVAALAAAMNKDFGKIR</sequence>
<dbReference type="EMBL" id="SRLO01013525">
    <property type="protein sequence ID" value="TNN25073.1"/>
    <property type="molecule type" value="Genomic_DNA"/>
</dbReference>
<organism evidence="1 2">
    <name type="scientific">Liparis tanakae</name>
    <name type="common">Tanaka's snailfish</name>
    <dbReference type="NCBI Taxonomy" id="230148"/>
    <lineage>
        <taxon>Eukaryota</taxon>
        <taxon>Metazoa</taxon>
        <taxon>Chordata</taxon>
        <taxon>Craniata</taxon>
        <taxon>Vertebrata</taxon>
        <taxon>Euteleostomi</taxon>
        <taxon>Actinopterygii</taxon>
        <taxon>Neopterygii</taxon>
        <taxon>Teleostei</taxon>
        <taxon>Neoteleostei</taxon>
        <taxon>Acanthomorphata</taxon>
        <taxon>Eupercaria</taxon>
        <taxon>Perciformes</taxon>
        <taxon>Cottioidei</taxon>
        <taxon>Cottales</taxon>
        <taxon>Liparidae</taxon>
        <taxon>Liparis</taxon>
    </lineage>
</organism>
<keyword evidence="2" id="KW-1185">Reference proteome</keyword>
<reference evidence="1 2" key="1">
    <citation type="submission" date="2019-03" db="EMBL/GenBank/DDBJ databases">
        <title>First draft genome of Liparis tanakae, snailfish: a comprehensive survey of snailfish specific genes.</title>
        <authorList>
            <person name="Kim W."/>
            <person name="Song I."/>
            <person name="Jeong J.-H."/>
            <person name="Kim D."/>
            <person name="Kim S."/>
            <person name="Ryu S."/>
            <person name="Song J.Y."/>
            <person name="Lee S.K."/>
        </authorList>
    </citation>
    <scope>NUCLEOTIDE SEQUENCE [LARGE SCALE GENOMIC DNA]</scope>
    <source>
        <tissue evidence="1">Muscle</tissue>
    </source>
</reference>
<accession>A0A4Z2E8R9</accession>
<name>A0A4Z2E8R9_9TELE</name>